<keyword evidence="3" id="KW-1185">Reference proteome</keyword>
<dbReference type="SUPFAM" id="SSF55961">
    <property type="entry name" value="Bet v1-like"/>
    <property type="match status" value="1"/>
</dbReference>
<dbReference type="SUPFAM" id="SSF55136">
    <property type="entry name" value="Probable bacterial effector-binding domain"/>
    <property type="match status" value="1"/>
</dbReference>
<name>A0A3E0DQ62_9GAMM</name>
<evidence type="ECO:0000313" key="2">
    <source>
        <dbReference type="EMBL" id="REG85060.1"/>
    </source>
</evidence>
<reference evidence="2 3" key="1">
    <citation type="submission" date="2018-08" db="EMBL/GenBank/DDBJ databases">
        <title>Genomic Encyclopedia of Type Strains, Phase III (KMG-III): the genomes of soil and plant-associated and newly described type strains.</title>
        <authorList>
            <person name="Whitman W."/>
        </authorList>
    </citation>
    <scope>NUCLEOTIDE SEQUENCE [LARGE SCALE GENOMIC DNA]</scope>
    <source>
        <strain evidence="2 3">CECT 7375</strain>
    </source>
</reference>
<organism evidence="2 3">
    <name type="scientific">Marinomonas pollencensis</name>
    <dbReference type="NCBI Taxonomy" id="491954"/>
    <lineage>
        <taxon>Bacteria</taxon>
        <taxon>Pseudomonadati</taxon>
        <taxon>Pseudomonadota</taxon>
        <taxon>Gammaproteobacteria</taxon>
        <taxon>Oceanospirillales</taxon>
        <taxon>Oceanospirillaceae</taxon>
        <taxon>Marinomonas</taxon>
    </lineage>
</organism>
<comment type="caution">
    <text evidence="2">The sequence shown here is derived from an EMBL/GenBank/DDBJ whole genome shotgun (WGS) entry which is preliminary data.</text>
</comment>
<dbReference type="AlphaFoldDB" id="A0A3E0DQ62"/>
<feature type="transmembrane region" description="Helical" evidence="1">
    <location>
        <begin position="6"/>
        <end position="22"/>
    </location>
</feature>
<evidence type="ECO:0000313" key="3">
    <source>
        <dbReference type="Proteomes" id="UP000256542"/>
    </source>
</evidence>
<keyword evidence="1" id="KW-1133">Transmembrane helix</keyword>
<gene>
    <name evidence="2" type="ORF">DFP81_103259</name>
</gene>
<dbReference type="Gene3D" id="3.20.80.10">
    <property type="entry name" value="Regulatory factor, effector binding domain"/>
    <property type="match status" value="1"/>
</dbReference>
<dbReference type="Proteomes" id="UP000256542">
    <property type="component" value="Unassembled WGS sequence"/>
</dbReference>
<dbReference type="EMBL" id="QUNG01000003">
    <property type="protein sequence ID" value="REG85060.1"/>
    <property type="molecule type" value="Genomic_DNA"/>
</dbReference>
<keyword evidence="1" id="KW-0812">Transmembrane</keyword>
<dbReference type="InterPro" id="IPR011256">
    <property type="entry name" value="Reg_factor_effector_dom_sf"/>
</dbReference>
<dbReference type="OrthoDB" id="9807923at2"/>
<protein>
    <recommendedName>
        <fullName evidence="4">Effector-binding domain-containing protein</fullName>
    </recommendedName>
</protein>
<sequence length="343" mass="39401">MVISFLLIAVSIIVLLSYMFFYERHFFVRRNAIIDLPIHLIAQDLSDLNNWPKWIPWLIYEPDAKLHFGYHSVGNNAVSPACLEWQGERIKQGYISIIPARSSAHYCHTIIEAEAFFPEELHFNIELGEQGSHTLITLQITGKVPFIQRWKSPKYLIRATRDLELALLRLRAHLAQYNTASLHEYDDPSFELLAETKMEHFDAVTRPFVVSDQPMSQKMEQGFHDLILSLGPNNIPCGPSFALYTKADPAHHYFAGKLGIPIQNLEPCHCHPERITLEGEYLTLRYSGNYQNLALAWHVAHSAMRLCHRRVDRKRPSVEVFETGPCETSLAKNYVTKIALPIK</sequence>
<keyword evidence="1" id="KW-0472">Membrane</keyword>
<proteinExistence type="predicted"/>
<evidence type="ECO:0008006" key="4">
    <source>
        <dbReference type="Google" id="ProtNLM"/>
    </source>
</evidence>
<accession>A0A3E0DQ62</accession>
<dbReference type="RefSeq" id="WP_115896930.1">
    <property type="nucleotide sequence ID" value="NZ_QUNG01000003.1"/>
</dbReference>
<evidence type="ECO:0000256" key="1">
    <source>
        <dbReference type="SAM" id="Phobius"/>
    </source>
</evidence>